<dbReference type="EC" id="2.3.1.-" evidence="11"/>
<evidence type="ECO:0000256" key="4">
    <source>
        <dbReference type="ARBA" id="ARBA00022679"/>
    </source>
</evidence>
<keyword evidence="3" id="KW-0444">Lipid biosynthesis</keyword>
<feature type="compositionally biased region" description="Polar residues" evidence="12">
    <location>
        <begin position="15"/>
        <end position="24"/>
    </location>
</feature>
<evidence type="ECO:0000256" key="1">
    <source>
        <dbReference type="ARBA" id="ARBA00004477"/>
    </source>
</evidence>
<keyword evidence="14" id="KW-1185">Reference proteome</keyword>
<evidence type="ECO:0000313" key="13">
    <source>
        <dbReference type="EMBL" id="CAL8082066.1"/>
    </source>
</evidence>
<evidence type="ECO:0000256" key="2">
    <source>
        <dbReference type="ARBA" id="ARBA00005420"/>
    </source>
</evidence>
<evidence type="ECO:0000256" key="7">
    <source>
        <dbReference type="ARBA" id="ARBA00022989"/>
    </source>
</evidence>
<protein>
    <recommendedName>
        <fullName evidence="11">Acyltransferase</fullName>
        <ecNumber evidence="11">2.3.1.-</ecNumber>
    </recommendedName>
</protein>
<evidence type="ECO:0000256" key="10">
    <source>
        <dbReference type="ARBA" id="ARBA00023315"/>
    </source>
</evidence>
<dbReference type="Pfam" id="PF03982">
    <property type="entry name" value="DAGAT"/>
    <property type="match status" value="1"/>
</dbReference>
<gene>
    <name evidence="13" type="ORF">ODALV1_LOCUS5106</name>
</gene>
<keyword evidence="9 11" id="KW-0472">Membrane</keyword>
<evidence type="ECO:0000256" key="6">
    <source>
        <dbReference type="ARBA" id="ARBA00022824"/>
    </source>
</evidence>
<evidence type="ECO:0000313" key="14">
    <source>
        <dbReference type="Proteomes" id="UP001642540"/>
    </source>
</evidence>
<evidence type="ECO:0000256" key="3">
    <source>
        <dbReference type="ARBA" id="ARBA00022516"/>
    </source>
</evidence>
<proteinExistence type="inferred from homology"/>
<keyword evidence="10" id="KW-0012">Acyltransferase</keyword>
<comment type="caution">
    <text evidence="11">Lacks conserved residue(s) required for the propagation of feature annotation.</text>
</comment>
<dbReference type="PANTHER" id="PTHR12317:SF79">
    <property type="entry name" value="ACYLTRANSFERASE"/>
    <property type="match status" value="1"/>
</dbReference>
<keyword evidence="7 11" id="KW-1133">Transmembrane helix</keyword>
<keyword evidence="8" id="KW-0443">Lipid metabolism</keyword>
<comment type="similarity">
    <text evidence="2 11">Belongs to the diacylglycerol acyltransferase family.</text>
</comment>
<feature type="transmembrane region" description="Helical" evidence="11">
    <location>
        <begin position="52"/>
        <end position="75"/>
    </location>
</feature>
<keyword evidence="5 11" id="KW-0812">Transmembrane</keyword>
<evidence type="ECO:0000256" key="11">
    <source>
        <dbReference type="RuleBase" id="RU367023"/>
    </source>
</evidence>
<evidence type="ECO:0000256" key="5">
    <source>
        <dbReference type="ARBA" id="ARBA00022692"/>
    </source>
</evidence>
<dbReference type="Proteomes" id="UP001642540">
    <property type="component" value="Unassembled WGS sequence"/>
</dbReference>
<organism evidence="13 14">
    <name type="scientific">Orchesella dallaii</name>
    <dbReference type="NCBI Taxonomy" id="48710"/>
    <lineage>
        <taxon>Eukaryota</taxon>
        <taxon>Metazoa</taxon>
        <taxon>Ecdysozoa</taxon>
        <taxon>Arthropoda</taxon>
        <taxon>Hexapoda</taxon>
        <taxon>Collembola</taxon>
        <taxon>Entomobryomorpha</taxon>
        <taxon>Entomobryoidea</taxon>
        <taxon>Orchesellidae</taxon>
        <taxon>Orchesellinae</taxon>
        <taxon>Orchesella</taxon>
    </lineage>
</organism>
<accession>A0ABP1PY10</accession>
<evidence type="ECO:0000256" key="8">
    <source>
        <dbReference type="ARBA" id="ARBA00023098"/>
    </source>
</evidence>
<reference evidence="13 14" key="1">
    <citation type="submission" date="2024-08" db="EMBL/GenBank/DDBJ databases">
        <authorList>
            <person name="Cucini C."/>
            <person name="Frati F."/>
        </authorList>
    </citation>
    <scope>NUCLEOTIDE SEQUENCE [LARGE SCALE GENOMIC DNA]</scope>
</reference>
<evidence type="ECO:0000256" key="12">
    <source>
        <dbReference type="SAM" id="MobiDB-lite"/>
    </source>
</evidence>
<evidence type="ECO:0000256" key="9">
    <source>
        <dbReference type="ARBA" id="ARBA00023136"/>
    </source>
</evidence>
<dbReference type="PANTHER" id="PTHR12317">
    <property type="entry name" value="DIACYLGLYCEROL O-ACYLTRANSFERASE"/>
    <property type="match status" value="1"/>
</dbReference>
<dbReference type="InterPro" id="IPR007130">
    <property type="entry name" value="DAGAT"/>
</dbReference>
<keyword evidence="6 11" id="KW-0256">Endoplasmic reticulum</keyword>
<comment type="caution">
    <text evidence="13">The sequence shown here is derived from an EMBL/GenBank/DDBJ whole genome shotgun (WGS) entry which is preliminary data.</text>
</comment>
<comment type="subcellular location">
    <subcellularLocation>
        <location evidence="1 11">Endoplasmic reticulum membrane</location>
        <topology evidence="1 11">Multi-pass membrane protein</topology>
    </subcellularLocation>
</comment>
<name>A0ABP1PY10_9HEXA</name>
<dbReference type="EMBL" id="CAXLJM020000015">
    <property type="protein sequence ID" value="CAL8082066.1"/>
    <property type="molecule type" value="Genomic_DNA"/>
</dbReference>
<dbReference type="CDD" id="cd07987">
    <property type="entry name" value="LPLAT_MGAT-like"/>
    <property type="match status" value="1"/>
</dbReference>
<keyword evidence="4 11" id="KW-0808">Transferase</keyword>
<feature type="region of interest" description="Disordered" evidence="12">
    <location>
        <begin position="1"/>
        <end position="28"/>
    </location>
</feature>
<sequence length="368" mass="42061">MTNSMSQVEKEGLDSNGNDGQTRRSSLKKSRKVFGVEFAPLDIPWERRMQTLAVTSWIATFFLMGPVSLVFLIYLLFYTRFWLISLLYLTWFIYDLDQCNKGGRSWQWVRHWKLWKRYCAYFPIRLVKTDELDPKRNYLFGIHPHGILCSGAFGNFATEGNDVKKVFPGIVPHLLTLEGHYLFPFYREYLMCSGSCSASKSSMNYLLSRPEGGHACVVVVGGAPESLDSHPGSYIVQLRKRKGFIKIALRHGASLVPIFSFGETDIYDQVANPEGSLLRRIQNKLQTVLGLAPCVFKGRGIFQYTWGLVPQRRPITTVVGSPIHLDKVENPTQEEIDVIHKKYVDSLIQLFYTHREKYADATAELTVL</sequence>